<keyword evidence="3 7" id="KW-1133">Transmembrane helix</keyword>
<dbReference type="InterPro" id="IPR005821">
    <property type="entry name" value="Ion_trans_dom"/>
</dbReference>
<evidence type="ECO:0000313" key="9">
    <source>
        <dbReference type="EMBL" id="KAH0517280.1"/>
    </source>
</evidence>
<evidence type="ECO:0000256" key="1">
    <source>
        <dbReference type="ARBA" id="ARBA00004141"/>
    </source>
</evidence>
<dbReference type="Gene3D" id="1.10.238.10">
    <property type="entry name" value="EF-hand"/>
    <property type="match status" value="1"/>
</dbReference>
<feature type="transmembrane region" description="Helical" evidence="7">
    <location>
        <begin position="341"/>
        <end position="365"/>
    </location>
</feature>
<feature type="compositionally biased region" description="Low complexity" evidence="6">
    <location>
        <begin position="1445"/>
        <end position="1461"/>
    </location>
</feature>
<dbReference type="Proteomes" id="UP000710432">
    <property type="component" value="Unassembled WGS sequence"/>
</dbReference>
<dbReference type="FunFam" id="1.20.120.350:FF:000030">
    <property type="entry name" value="sodium leak channel non-selective protein"/>
    <property type="match status" value="1"/>
</dbReference>
<feature type="transmembrane region" description="Helical" evidence="7">
    <location>
        <begin position="783"/>
        <end position="806"/>
    </location>
</feature>
<feature type="transmembrane region" description="Helical" evidence="7">
    <location>
        <begin position="1236"/>
        <end position="1260"/>
    </location>
</feature>
<dbReference type="FunFam" id="1.10.238.10:FF:000080">
    <property type="entry name" value="Sodium leak channel non-selective protein"/>
    <property type="match status" value="1"/>
</dbReference>
<evidence type="ECO:0000256" key="6">
    <source>
        <dbReference type="SAM" id="MobiDB-lite"/>
    </source>
</evidence>
<dbReference type="FunFam" id="1.10.287.70:FF:000066">
    <property type="entry name" value="Sodium leak channel non-selective protein"/>
    <property type="match status" value="1"/>
</dbReference>
<dbReference type="PANTHER" id="PTHR46141:SF1">
    <property type="entry name" value="SODIUM LEAK CHANNEL NALCN"/>
    <property type="match status" value="1"/>
</dbReference>
<feature type="transmembrane region" description="Helical" evidence="7">
    <location>
        <begin position="647"/>
        <end position="671"/>
    </location>
</feature>
<feature type="transmembrane region" description="Helical" evidence="7">
    <location>
        <begin position="272"/>
        <end position="294"/>
    </location>
</feature>
<evidence type="ECO:0000256" key="7">
    <source>
        <dbReference type="SAM" id="Phobius"/>
    </source>
</evidence>
<dbReference type="GO" id="GO:0032230">
    <property type="term" value="P:positive regulation of synaptic transmission, GABAergic"/>
    <property type="evidence" value="ECO:0007669"/>
    <property type="project" value="TreeGrafter"/>
</dbReference>
<reference evidence="9" key="1">
    <citation type="submission" date="2020-03" db="EMBL/GenBank/DDBJ databases">
        <title>Studies in the Genomics of Life Span.</title>
        <authorList>
            <person name="Glass D."/>
        </authorList>
    </citation>
    <scope>NUCLEOTIDE SEQUENCE</scope>
    <source>
        <strain evidence="9">LTLLF</strain>
        <tissue evidence="9">Muscle</tissue>
    </source>
</reference>
<feature type="region of interest" description="Disordered" evidence="6">
    <location>
        <begin position="1424"/>
        <end position="1493"/>
    </location>
</feature>
<organism evidence="9 10">
    <name type="scientific">Microtus ochrogaster</name>
    <name type="common">Prairie vole</name>
    <dbReference type="NCBI Taxonomy" id="79684"/>
    <lineage>
        <taxon>Eukaryota</taxon>
        <taxon>Metazoa</taxon>
        <taxon>Chordata</taxon>
        <taxon>Craniata</taxon>
        <taxon>Vertebrata</taxon>
        <taxon>Euteleostomi</taxon>
        <taxon>Mammalia</taxon>
        <taxon>Eutheria</taxon>
        <taxon>Euarchontoglires</taxon>
        <taxon>Glires</taxon>
        <taxon>Rodentia</taxon>
        <taxon>Myomorpha</taxon>
        <taxon>Muroidea</taxon>
        <taxon>Cricetidae</taxon>
        <taxon>Arvicolinae</taxon>
        <taxon>Microtus</taxon>
    </lineage>
</organism>
<dbReference type="InterPro" id="IPR028823">
    <property type="entry name" value="NALCN"/>
</dbReference>
<evidence type="ECO:0000256" key="3">
    <source>
        <dbReference type="ARBA" id="ARBA00022989"/>
    </source>
</evidence>
<feature type="domain" description="Ion transport" evidence="8">
    <location>
        <begin position="150"/>
        <end position="370"/>
    </location>
</feature>
<keyword evidence="4 7" id="KW-0472">Membrane</keyword>
<dbReference type="PANTHER" id="PTHR46141">
    <property type="entry name" value="SODIUM LEAK CHANNEL NON-SELECTIVE PROTEIN"/>
    <property type="match status" value="1"/>
</dbReference>
<dbReference type="GO" id="GO:0005261">
    <property type="term" value="F:monoatomic cation channel activity"/>
    <property type="evidence" value="ECO:0007669"/>
    <property type="project" value="InterPro"/>
</dbReference>
<dbReference type="FunFam" id="1.20.120.350:FF:000034">
    <property type="entry name" value="Sodium leak channel non-selective protein"/>
    <property type="match status" value="1"/>
</dbReference>
<evidence type="ECO:0000256" key="4">
    <source>
        <dbReference type="ARBA" id="ARBA00023136"/>
    </source>
</evidence>
<proteinExistence type="predicted"/>
<dbReference type="GO" id="GO:0032224">
    <property type="term" value="P:positive regulation of synaptic transmission, cholinergic"/>
    <property type="evidence" value="ECO:0007669"/>
    <property type="project" value="TreeGrafter"/>
</dbReference>
<feature type="domain" description="Ion transport" evidence="8">
    <location>
        <begin position="653"/>
        <end position="918"/>
    </location>
</feature>
<feature type="transmembrane region" description="Helical" evidence="7">
    <location>
        <begin position="1028"/>
        <end position="1048"/>
    </location>
</feature>
<keyword evidence="5" id="KW-0175">Coiled coil</keyword>
<keyword evidence="2 7" id="KW-0812">Transmembrane</keyword>
<feature type="domain" description="Ion transport" evidence="8">
    <location>
        <begin position="32"/>
        <end position="97"/>
    </location>
</feature>
<feature type="transmembrane region" description="Helical" evidence="7">
    <location>
        <begin position="151"/>
        <end position="172"/>
    </location>
</feature>
<evidence type="ECO:0000256" key="5">
    <source>
        <dbReference type="SAM" id="Coils"/>
    </source>
</evidence>
<dbReference type="FunFam" id="1.20.120.350:FF:000032">
    <property type="entry name" value="Sodium leak channel non-selective protein"/>
    <property type="match status" value="1"/>
</dbReference>
<evidence type="ECO:0000256" key="2">
    <source>
        <dbReference type="ARBA" id="ARBA00022692"/>
    </source>
</evidence>
<comment type="caution">
    <text evidence="9">The sequence shown here is derived from an EMBL/GenBank/DDBJ whole genome shotgun (WGS) entry which is preliminary data.</text>
</comment>
<feature type="transmembrane region" description="Helical" evidence="7">
    <location>
        <begin position="28"/>
        <end position="53"/>
    </location>
</feature>
<evidence type="ECO:0000313" key="10">
    <source>
        <dbReference type="Proteomes" id="UP000710432"/>
    </source>
</evidence>
<feature type="domain" description="Ion transport" evidence="8">
    <location>
        <begin position="1026"/>
        <end position="1270"/>
    </location>
</feature>
<gene>
    <name evidence="9" type="ORF">LTLLF_122155</name>
</gene>
<comment type="subcellular location">
    <subcellularLocation>
        <location evidence="1">Membrane</location>
        <topology evidence="1">Multi-pass membrane protein</topology>
    </subcellularLocation>
</comment>
<dbReference type="SUPFAM" id="SSF81324">
    <property type="entry name" value="Voltage-gated potassium channels"/>
    <property type="match status" value="3"/>
</dbReference>
<accession>A0A8J6GU33</accession>
<feature type="compositionally biased region" description="Polar residues" evidence="6">
    <location>
        <begin position="1426"/>
        <end position="1444"/>
    </location>
</feature>
<dbReference type="Pfam" id="PF00520">
    <property type="entry name" value="Ion_trans"/>
    <property type="match status" value="4"/>
</dbReference>
<evidence type="ECO:0000259" key="8">
    <source>
        <dbReference type="Pfam" id="PF00520"/>
    </source>
</evidence>
<feature type="transmembrane region" description="Helical" evidence="7">
    <location>
        <begin position="888"/>
        <end position="913"/>
    </location>
</feature>
<protein>
    <submittedName>
        <fullName evidence="9">Sodium leak channel non-selective protein</fullName>
    </submittedName>
</protein>
<dbReference type="EMBL" id="JAATJU010016881">
    <property type="protein sequence ID" value="KAH0517280.1"/>
    <property type="molecule type" value="Genomic_DNA"/>
</dbReference>
<feature type="coiled-coil region" evidence="5">
    <location>
        <begin position="564"/>
        <end position="593"/>
    </location>
</feature>
<sequence>MSASSHVNSSFPCVNKTTKDLTSFWRDFLLIMGTSIFTVYEASSQEGWVFLMYRAIDSFPRWRSYFYFITLIFFLAWLVKNVFIAVIIETFAEIRVQFQQMWGTRSSTTSTATTQMFHEDAAGGWQLVAVDVNKPQGRAPACLQKMMRSSVFHMFILSMVTVDVIVAASNYYKGENFRRQYDEFYLAEVAFTVLFDLEALLKIWCLGFTGYISSSLHNFELLLVIGTTLHVYPDLYHSQFTYFQVLRVVRLIKISPALEDFVYKIFGPGKKLGSLVVFTASLLIVMSAISLQMFCFVEELDRFTTFPRAFMSMFQILTQEGWVDVMDQTLNAVGHMWAPVVAIYFILYHLFATLILLSLFVAVILDNLELDEDLKKLKQLKQSEANADTKEKLPLRLRIFEKFPNRPQMVKISKLPSDFTVPKIRESFMKQFIDRQQQDSCCLFRILPSTSSSSCDNPKRPTAEDNKYIDQKLRKSVFSIRARNLLEKETAVTKILRACTRQRMLSGSFEGQPAKERSILSVQHHIRQERRSLRHGSNSQRISRGKSLETLTQDHSNTVRYRNAQREDSEIKMIQEKKEQAEMKRKVQEEELRENHPYFDKPLFIVGREHRFRNFCRVVVRARFNASKTDPVTGAVKNTKYHQLYDLLGLVTYLDWVMITVTICSCISMMFESPFRRVMHAPTLQIAEYVFVIFMSIELNLKIMADGLFFTPTAVIRDFGGVMDIFIYLVSLIFLCWMPQNVPAESGAQLLMVLRCLRPLRIFKLVPQMRKVVRELFSGFKEIFLVSILLLTLMLVFASFGVQLFAGKLAKCNDPNIIRRRLPRIYKDLITLHYPTQVEHPENKANPRNFNFDNVGNAMLALFEVLSLKGWVEVRDVIIHRVGPIHGIYIHVFVFLGCMIGLTLFVGVVIANFNENKRNPIEMHTSFERSLDRKGSCQISERCPVWLRKSPPYGMNTWAQMRTFSYNGRVWDSFEHKNLQTAKQAAFACEAPAVQLCSAMADSHACVPELFDNDGFRAKMYDITQHPFFKRTIALLVLAQSVLLSVKWDVEDPVTVPLATMSVVFTFIFVLEVTMKIIAMSPAGFWQSRRNRYDLLVTSLGVVWVVLHFALLNAYTYMMGACVIVFRFFSICGKHVTLKMLLLTVVVSMYKSFFIIVGMFLLLLCYAFAGVVLFGTVKYGENINRFIEHYNQKKSVPFHALILPSMPSTASQVQPPFCTPDEFTYWATDCGNYAGALMYFCSFYVIIAYIMLNLLVAIIVENFSLFYSTEEDQLLSYNDLRHFQIIWNMVDDKREGVIPTFRVKFLLRLLRGRLEVDLDKDKLLFKHMCYEMDRLHNGGDVTFHDVLSMLSYRSVDIRKSLQLEELLAREQLEYTIEEEVAKQTIRMWLKKCLKRIRAKQQQSCSIIHSLRESQQQELSRFLNPPSIETTQPSEDTNANSQDQNTQPETSSQQQLLSPTLSDRGGSRQDAADPGKPQRKFGQWRLPSAPKPISHSVSSVNLRFGGRTAMKSVVCKMNPMPDTASCGSEVKKWWTRQLTVESDESGDDLLDV</sequence>
<dbReference type="InterPro" id="IPR027359">
    <property type="entry name" value="Volt_channel_dom_sf"/>
</dbReference>
<dbReference type="Gene3D" id="1.10.287.70">
    <property type="match status" value="4"/>
</dbReference>
<dbReference type="GO" id="GO:0005886">
    <property type="term" value="C:plasma membrane"/>
    <property type="evidence" value="ECO:0007669"/>
    <property type="project" value="TreeGrafter"/>
</dbReference>
<name>A0A8J6GU33_MICOH</name>
<feature type="transmembrane region" description="Helical" evidence="7">
    <location>
        <begin position="1093"/>
        <end position="1111"/>
    </location>
</feature>
<feature type="transmembrane region" description="Helical" evidence="7">
    <location>
        <begin position="722"/>
        <end position="740"/>
    </location>
</feature>
<dbReference type="Gene3D" id="1.20.120.350">
    <property type="entry name" value="Voltage-gated potassium channels. Chain C"/>
    <property type="match status" value="3"/>
</dbReference>
<feature type="transmembrane region" description="Helical" evidence="7">
    <location>
        <begin position="1054"/>
        <end position="1073"/>
    </location>
</feature>
<feature type="transmembrane region" description="Helical" evidence="7">
    <location>
        <begin position="65"/>
        <end position="88"/>
    </location>
</feature>
<feature type="transmembrane region" description="Helical" evidence="7">
    <location>
        <begin position="1153"/>
        <end position="1175"/>
    </location>
</feature>
<feature type="region of interest" description="Disordered" evidence="6">
    <location>
        <begin position="528"/>
        <end position="551"/>
    </location>
</feature>